<comment type="caution">
    <text evidence="1">The sequence shown here is derived from an EMBL/GenBank/DDBJ whole genome shotgun (WGS) entry which is preliminary data.</text>
</comment>
<gene>
    <name evidence="1" type="ORF">TuanDB_12850</name>
</gene>
<organism evidence="1">
    <name type="scientific">Bacillus anthracis</name>
    <name type="common">anthrax bacterium</name>
    <dbReference type="NCBI Taxonomy" id="1392"/>
    <lineage>
        <taxon>Bacteria</taxon>
        <taxon>Bacillati</taxon>
        <taxon>Bacillota</taxon>
        <taxon>Bacilli</taxon>
        <taxon>Bacillales</taxon>
        <taxon>Bacillaceae</taxon>
        <taxon>Bacillus</taxon>
        <taxon>Bacillus cereus group</taxon>
    </lineage>
</organism>
<protein>
    <submittedName>
        <fullName evidence="1">Uncharacterized protein</fullName>
    </submittedName>
</protein>
<reference evidence="1" key="1">
    <citation type="submission" date="2019-12" db="EMBL/GenBank/DDBJ databases">
        <title>Epidemiological and comparative genomic analysis of Bacillus anthracis isolated from northern Vietnam.</title>
        <authorList>
            <person name="Hoang T.T.H."/>
            <person name="Dang D.A."/>
            <person name="Pham M.H."/>
            <person name="Luong M.H."/>
            <person name="Tran N.D."/>
            <person name="Nguyen T.H."/>
            <person name="Nguyen T.T."/>
            <person name="Inoue S."/>
            <person name="Morikawa S."/>
            <person name="Okutani A."/>
        </authorList>
    </citation>
    <scope>NUCLEOTIDE SEQUENCE</scope>
    <source>
        <strain evidence="1">TuanDB</strain>
    </source>
</reference>
<dbReference type="AlphaFoldDB" id="A0A640L6U3"/>
<evidence type="ECO:0000313" key="1">
    <source>
        <dbReference type="EMBL" id="GET95529.1"/>
    </source>
</evidence>
<proteinExistence type="predicted"/>
<accession>A0A640L6U3</accession>
<sequence length="59" mass="7435">MLFFLMKSFENETLRYSFWRLIRKDSVFFMPHLVFIRINSLYYCSGNYYRRKISETYIV</sequence>
<dbReference type="EMBL" id="BLET01000038">
    <property type="protein sequence ID" value="GET95529.1"/>
    <property type="molecule type" value="Genomic_DNA"/>
</dbReference>
<name>A0A640L6U3_BACAN</name>